<dbReference type="InterPro" id="IPR036086">
    <property type="entry name" value="ParB/Sulfiredoxin_sf"/>
</dbReference>
<dbReference type="EMBL" id="PGTY01000002">
    <property type="protein sequence ID" value="PJI86338.1"/>
    <property type="molecule type" value="Genomic_DNA"/>
</dbReference>
<dbReference type="GO" id="GO:0005694">
    <property type="term" value="C:chromosome"/>
    <property type="evidence" value="ECO:0007669"/>
    <property type="project" value="TreeGrafter"/>
</dbReference>
<protein>
    <submittedName>
        <fullName evidence="2">ParB-like nuclease family protein</fullName>
    </submittedName>
</protein>
<comment type="caution">
    <text evidence="2">The sequence shown here is derived from an EMBL/GenBank/DDBJ whole genome shotgun (WGS) entry which is preliminary data.</text>
</comment>
<dbReference type="AlphaFoldDB" id="A0A2M8W5Y6"/>
<organism evidence="2 3">
    <name type="scientific">Yoonia maricola</name>
    <dbReference type="NCBI Taxonomy" id="420999"/>
    <lineage>
        <taxon>Bacteria</taxon>
        <taxon>Pseudomonadati</taxon>
        <taxon>Pseudomonadota</taxon>
        <taxon>Alphaproteobacteria</taxon>
        <taxon>Rhodobacterales</taxon>
        <taxon>Paracoccaceae</taxon>
        <taxon>Yoonia</taxon>
    </lineage>
</organism>
<evidence type="ECO:0000313" key="3">
    <source>
        <dbReference type="Proteomes" id="UP000228531"/>
    </source>
</evidence>
<dbReference type="PANTHER" id="PTHR33375:SF1">
    <property type="entry name" value="CHROMOSOME-PARTITIONING PROTEIN PARB-RELATED"/>
    <property type="match status" value="1"/>
</dbReference>
<reference evidence="2 3" key="1">
    <citation type="submission" date="2017-11" db="EMBL/GenBank/DDBJ databases">
        <title>Genomic Encyclopedia of Archaeal and Bacterial Type Strains, Phase II (KMG-II): From Individual Species to Whole Genera.</title>
        <authorList>
            <person name="Goeker M."/>
        </authorList>
    </citation>
    <scope>NUCLEOTIDE SEQUENCE [LARGE SCALE GENOMIC DNA]</scope>
    <source>
        <strain evidence="2 3">DSM 29128</strain>
    </source>
</reference>
<dbReference type="PANTHER" id="PTHR33375">
    <property type="entry name" value="CHROMOSOME-PARTITIONING PROTEIN PARB-RELATED"/>
    <property type="match status" value="1"/>
</dbReference>
<dbReference type="SUPFAM" id="SSF110849">
    <property type="entry name" value="ParB/Sulfiredoxin"/>
    <property type="match status" value="1"/>
</dbReference>
<feature type="domain" description="ParB-like N-terminal" evidence="1">
    <location>
        <begin position="16"/>
        <end position="101"/>
    </location>
</feature>
<dbReference type="InterPro" id="IPR050336">
    <property type="entry name" value="Chromosome_partition/occlusion"/>
</dbReference>
<dbReference type="GO" id="GO:0007059">
    <property type="term" value="P:chromosome segregation"/>
    <property type="evidence" value="ECO:0007669"/>
    <property type="project" value="TreeGrafter"/>
</dbReference>
<evidence type="ECO:0000259" key="1">
    <source>
        <dbReference type="SMART" id="SM00470"/>
    </source>
</evidence>
<keyword evidence="3" id="KW-1185">Reference proteome</keyword>
<sequence length="390" mass="43636">MTVVAISNHSNSQQIKHLPIDALSPYANNPRTHSNQQVRQIADSIEEFGWTNPVLIDADNGIIAGHERIAAAKLLGMSDVPVMRVDHLTDAQKRAYIIADNKLAENAGWDDELLVIELQALSDLARKHANDCRALMRTGWYRRLFPKTLLQKGRSAEMDFNTTAGGERLSTSVGGTLTGRGGDIIIIDDPIKPDEALSETTRRAVLSWFSNTLSSRLNDKKRGAIVLVMQRLHEEDLAGHLLEAGGWYHLSLPAIAEVDLQIPVGRNQTHQFAEGSALHAERESVMQLEILRRSMGSANFSAQYQQSPVPVEDLHVKRDWLRYCDVQPDPITGDRIVQSWDTASKDGVFSDYSVCVTALTRKREVYILDVYRAKLQFPDLKRRVVELAVK</sequence>
<dbReference type="Gene3D" id="3.90.1530.10">
    <property type="entry name" value="Conserved hypothetical protein from pyrococcus furiosus pfu- 392566-001, ParB domain"/>
    <property type="match status" value="1"/>
</dbReference>
<dbReference type="RefSeq" id="WP_211095378.1">
    <property type="nucleotide sequence ID" value="NZ_PGTY01000002.1"/>
</dbReference>
<dbReference type="CDD" id="cd16403">
    <property type="entry name" value="ParB_N_like_MT"/>
    <property type="match status" value="1"/>
</dbReference>
<dbReference type="InterPro" id="IPR003115">
    <property type="entry name" value="ParB_N"/>
</dbReference>
<name>A0A2M8W5Y6_9RHOB</name>
<dbReference type="Proteomes" id="UP000228531">
    <property type="component" value="Unassembled WGS sequence"/>
</dbReference>
<accession>A0A2M8W5Y6</accession>
<gene>
    <name evidence="2" type="ORF">BC777_2707</name>
</gene>
<evidence type="ECO:0000313" key="2">
    <source>
        <dbReference type="EMBL" id="PJI86338.1"/>
    </source>
</evidence>
<dbReference type="Pfam" id="PF02195">
    <property type="entry name" value="ParB_N"/>
    <property type="match status" value="1"/>
</dbReference>
<dbReference type="SMART" id="SM00470">
    <property type="entry name" value="ParB"/>
    <property type="match status" value="1"/>
</dbReference>
<proteinExistence type="predicted"/>